<dbReference type="Proteomes" id="UP001430953">
    <property type="component" value="Unassembled WGS sequence"/>
</dbReference>
<organism evidence="1 2">
    <name type="scientific">Cardiocondyla obscurior</name>
    <dbReference type="NCBI Taxonomy" id="286306"/>
    <lineage>
        <taxon>Eukaryota</taxon>
        <taxon>Metazoa</taxon>
        <taxon>Ecdysozoa</taxon>
        <taxon>Arthropoda</taxon>
        <taxon>Hexapoda</taxon>
        <taxon>Insecta</taxon>
        <taxon>Pterygota</taxon>
        <taxon>Neoptera</taxon>
        <taxon>Endopterygota</taxon>
        <taxon>Hymenoptera</taxon>
        <taxon>Apocrita</taxon>
        <taxon>Aculeata</taxon>
        <taxon>Formicoidea</taxon>
        <taxon>Formicidae</taxon>
        <taxon>Myrmicinae</taxon>
        <taxon>Cardiocondyla</taxon>
    </lineage>
</organism>
<evidence type="ECO:0000313" key="1">
    <source>
        <dbReference type="EMBL" id="KAL0128231.1"/>
    </source>
</evidence>
<reference evidence="1 2" key="1">
    <citation type="submission" date="2023-03" db="EMBL/GenBank/DDBJ databases">
        <title>High recombination rates correlate with genetic variation in Cardiocondyla obscurior ants.</title>
        <authorList>
            <person name="Errbii M."/>
        </authorList>
    </citation>
    <scope>NUCLEOTIDE SEQUENCE [LARGE SCALE GENOMIC DNA]</scope>
    <source>
        <strain evidence="1">Alpha-2009</strain>
        <tissue evidence="1">Whole body</tissue>
    </source>
</reference>
<gene>
    <name evidence="1" type="ORF">PUN28_003467</name>
</gene>
<accession>A0AAW2GM35</accession>
<comment type="caution">
    <text evidence="1">The sequence shown here is derived from an EMBL/GenBank/DDBJ whole genome shotgun (WGS) entry which is preliminary data.</text>
</comment>
<dbReference type="AlphaFoldDB" id="A0AAW2GM35"/>
<protein>
    <submittedName>
        <fullName evidence="1">Uncharacterized protein</fullName>
    </submittedName>
</protein>
<evidence type="ECO:0000313" key="2">
    <source>
        <dbReference type="Proteomes" id="UP001430953"/>
    </source>
</evidence>
<name>A0AAW2GM35_9HYME</name>
<dbReference type="EMBL" id="JADYXP020000003">
    <property type="protein sequence ID" value="KAL0128231.1"/>
    <property type="molecule type" value="Genomic_DNA"/>
</dbReference>
<sequence>MLAFNSGRQRGRLIPSYRFHAYVETHHADLSLALGRFPGRFLGRWARDVASGLEISHVAISLSQLRVSSVYAPGVVHTDLSRTKNSPAFLFHGASDILIQRMVMSMLQRFIIYYYCIVIIVNS</sequence>
<keyword evidence="2" id="KW-1185">Reference proteome</keyword>
<proteinExistence type="predicted"/>